<organism evidence="1 2">
    <name type="scientific">Crassaminicella thermophila</name>
    <dbReference type="NCBI Taxonomy" id="2599308"/>
    <lineage>
        <taxon>Bacteria</taxon>
        <taxon>Bacillati</taxon>
        <taxon>Bacillota</taxon>
        <taxon>Clostridia</taxon>
        <taxon>Eubacteriales</taxon>
        <taxon>Clostridiaceae</taxon>
        <taxon>Crassaminicella</taxon>
    </lineage>
</organism>
<dbReference type="Gene3D" id="3.40.50.1000">
    <property type="entry name" value="HAD superfamily/HAD-like"/>
    <property type="match status" value="1"/>
</dbReference>
<dbReference type="InterPro" id="IPR036412">
    <property type="entry name" value="HAD-like_sf"/>
</dbReference>
<dbReference type="InterPro" id="IPR023198">
    <property type="entry name" value="PGP-like_dom2"/>
</dbReference>
<dbReference type="SUPFAM" id="SSF56784">
    <property type="entry name" value="HAD-like"/>
    <property type="match status" value="1"/>
</dbReference>
<dbReference type="InterPro" id="IPR041492">
    <property type="entry name" value="HAD_2"/>
</dbReference>
<dbReference type="SFLD" id="SFLDS00003">
    <property type="entry name" value="Haloacid_Dehalogenase"/>
    <property type="match status" value="1"/>
</dbReference>
<accession>A0A5C0SHT7</accession>
<gene>
    <name evidence="1" type="ORF">FQB35_10745</name>
</gene>
<dbReference type="EMBL" id="CP042243">
    <property type="protein sequence ID" value="QEK12768.1"/>
    <property type="molecule type" value="Genomic_DNA"/>
</dbReference>
<protein>
    <recommendedName>
        <fullName evidence="3">Phosphoglycolate phosphatase, HAD superfamily</fullName>
    </recommendedName>
</protein>
<evidence type="ECO:0008006" key="3">
    <source>
        <dbReference type="Google" id="ProtNLM"/>
    </source>
</evidence>
<dbReference type="RefSeq" id="WP_148809904.1">
    <property type="nucleotide sequence ID" value="NZ_CP042243.1"/>
</dbReference>
<dbReference type="AlphaFoldDB" id="A0A5C0SHT7"/>
<name>A0A5C0SHT7_CRATE</name>
<dbReference type="KEGG" id="crs:FQB35_10745"/>
<keyword evidence="2" id="KW-1185">Reference proteome</keyword>
<dbReference type="GO" id="GO:0008967">
    <property type="term" value="F:phosphoglycolate phosphatase activity"/>
    <property type="evidence" value="ECO:0007669"/>
    <property type="project" value="TreeGrafter"/>
</dbReference>
<evidence type="ECO:0000313" key="1">
    <source>
        <dbReference type="EMBL" id="QEK12768.1"/>
    </source>
</evidence>
<dbReference type="PANTHER" id="PTHR43434:SF1">
    <property type="entry name" value="PHOSPHOGLYCOLATE PHOSPHATASE"/>
    <property type="match status" value="1"/>
</dbReference>
<proteinExistence type="predicted"/>
<dbReference type="Gene3D" id="1.10.150.240">
    <property type="entry name" value="Putative phosphatase, domain 2"/>
    <property type="match status" value="1"/>
</dbReference>
<dbReference type="GO" id="GO:0006281">
    <property type="term" value="P:DNA repair"/>
    <property type="evidence" value="ECO:0007669"/>
    <property type="project" value="TreeGrafter"/>
</dbReference>
<dbReference type="GO" id="GO:0005829">
    <property type="term" value="C:cytosol"/>
    <property type="evidence" value="ECO:0007669"/>
    <property type="project" value="TreeGrafter"/>
</dbReference>
<dbReference type="Proteomes" id="UP000324646">
    <property type="component" value="Chromosome"/>
</dbReference>
<dbReference type="InterPro" id="IPR050155">
    <property type="entry name" value="HAD-like_hydrolase_sf"/>
</dbReference>
<sequence length="225" mass="25685">MKNILMIWDIDGTLINSRGCGRKAMEEAFCSIFGIEKAFNDINMAGRLDAIILKDALYKHGIVDVDMTLFFDTYCNILENILMKKDYIKILPGIEKILESGSEYHNFFHALGTGNIEKGARIKLKAYDLNKYFPVGGFGDEELERWQIIHKAVESAQAFHNITYDKENIYVIGDTPRDIECAKILGVKSIAVATGSHSLEELMEHLPDYLFESFEDTEKFFCIFK</sequence>
<reference evidence="1 2" key="1">
    <citation type="submission" date="2019-07" db="EMBL/GenBank/DDBJ databases">
        <title>Complete genome of Crassaminicella thermophila SY095.</title>
        <authorList>
            <person name="Li X."/>
        </authorList>
    </citation>
    <scope>NUCLEOTIDE SEQUENCE [LARGE SCALE GENOMIC DNA]</scope>
    <source>
        <strain evidence="1 2">SY095</strain>
    </source>
</reference>
<dbReference type="InterPro" id="IPR023214">
    <property type="entry name" value="HAD_sf"/>
</dbReference>
<dbReference type="OrthoDB" id="9781769at2"/>
<dbReference type="SFLD" id="SFLDG01129">
    <property type="entry name" value="C1.5:_HAD__Beta-PGM__Phosphata"/>
    <property type="match status" value="1"/>
</dbReference>
<dbReference type="PANTHER" id="PTHR43434">
    <property type="entry name" value="PHOSPHOGLYCOLATE PHOSPHATASE"/>
    <property type="match status" value="1"/>
</dbReference>
<dbReference type="Pfam" id="PF13419">
    <property type="entry name" value="HAD_2"/>
    <property type="match status" value="1"/>
</dbReference>
<evidence type="ECO:0000313" key="2">
    <source>
        <dbReference type="Proteomes" id="UP000324646"/>
    </source>
</evidence>